<organism evidence="5 6">
    <name type="scientific">Paenibacillus agri</name>
    <dbReference type="NCBI Taxonomy" id="2744309"/>
    <lineage>
        <taxon>Bacteria</taxon>
        <taxon>Bacillati</taxon>
        <taxon>Bacillota</taxon>
        <taxon>Bacilli</taxon>
        <taxon>Bacillales</taxon>
        <taxon>Paenibacillaceae</taxon>
        <taxon>Paenibacillus</taxon>
    </lineage>
</organism>
<protein>
    <submittedName>
        <fullName evidence="5">Helix-turn-helix transcriptional regulator</fullName>
    </submittedName>
</protein>
<dbReference type="Proteomes" id="UP000564806">
    <property type="component" value="Unassembled WGS sequence"/>
</dbReference>
<evidence type="ECO:0000256" key="3">
    <source>
        <dbReference type="ARBA" id="ARBA00023163"/>
    </source>
</evidence>
<keyword evidence="1" id="KW-0805">Transcription regulation</keyword>
<gene>
    <name evidence="5" type="ORF">HPT30_25195</name>
</gene>
<dbReference type="PROSITE" id="PS51118">
    <property type="entry name" value="HTH_HXLR"/>
    <property type="match status" value="1"/>
</dbReference>
<dbReference type="EMBL" id="JABWCS010000219">
    <property type="protein sequence ID" value="NUU63651.1"/>
    <property type="molecule type" value="Genomic_DNA"/>
</dbReference>
<evidence type="ECO:0000256" key="2">
    <source>
        <dbReference type="ARBA" id="ARBA00023125"/>
    </source>
</evidence>
<evidence type="ECO:0000313" key="6">
    <source>
        <dbReference type="Proteomes" id="UP000564806"/>
    </source>
</evidence>
<accession>A0A850F0P7</accession>
<keyword evidence="6" id="KW-1185">Reference proteome</keyword>
<sequence length="123" mass="14292">MNIVISSSSTRCPVETTLGVIGGKWKGVIIYSLLGGTKRFNEIRKIYPQVTHHTLTLQLRELEREGLISRKVYNQVPPKVEYSLTEFGRTLEPMLLMMKEWGYLYEERVKANNEVVEEEPELY</sequence>
<dbReference type="RefSeq" id="WP_175374029.1">
    <property type="nucleotide sequence ID" value="NZ_JABWCS010000219.1"/>
</dbReference>
<dbReference type="Pfam" id="PF01638">
    <property type="entry name" value="HxlR"/>
    <property type="match status" value="1"/>
</dbReference>
<evidence type="ECO:0000259" key="4">
    <source>
        <dbReference type="PROSITE" id="PS51118"/>
    </source>
</evidence>
<dbReference type="GO" id="GO:0003677">
    <property type="term" value="F:DNA binding"/>
    <property type="evidence" value="ECO:0007669"/>
    <property type="project" value="UniProtKB-KW"/>
</dbReference>
<dbReference type="PANTHER" id="PTHR33204">
    <property type="entry name" value="TRANSCRIPTIONAL REGULATOR, MARR FAMILY"/>
    <property type="match status" value="1"/>
</dbReference>
<dbReference type="PANTHER" id="PTHR33204:SF33">
    <property type="entry name" value="TRANSCRIPTIONAL REGULATOR, MARR FAMILY"/>
    <property type="match status" value="1"/>
</dbReference>
<evidence type="ECO:0000256" key="1">
    <source>
        <dbReference type="ARBA" id="ARBA00023015"/>
    </source>
</evidence>
<reference evidence="5" key="1">
    <citation type="submission" date="2020-06" db="EMBL/GenBank/DDBJ databases">
        <title>Paenibacillus sp. nov., isolated from soil.</title>
        <authorList>
            <person name="Seo Y.L."/>
        </authorList>
    </citation>
    <scope>NUCLEOTIDE SEQUENCE [LARGE SCALE GENOMIC DNA]</scope>
    <source>
        <strain evidence="5">JW14</strain>
    </source>
</reference>
<keyword evidence="2" id="KW-0238">DNA-binding</keyword>
<name>A0A850F0P7_9BACL</name>
<dbReference type="InterPro" id="IPR002577">
    <property type="entry name" value="HTH_HxlR"/>
</dbReference>
<dbReference type="InterPro" id="IPR036388">
    <property type="entry name" value="WH-like_DNA-bd_sf"/>
</dbReference>
<dbReference type="SUPFAM" id="SSF46785">
    <property type="entry name" value="Winged helix' DNA-binding domain"/>
    <property type="match status" value="1"/>
</dbReference>
<proteinExistence type="predicted"/>
<evidence type="ECO:0000313" key="5">
    <source>
        <dbReference type="EMBL" id="NUU63651.1"/>
    </source>
</evidence>
<comment type="caution">
    <text evidence="5">The sequence shown here is derived from an EMBL/GenBank/DDBJ whole genome shotgun (WGS) entry which is preliminary data.</text>
</comment>
<keyword evidence="3" id="KW-0804">Transcription</keyword>
<feature type="domain" description="HTH hxlR-type" evidence="4">
    <location>
        <begin position="12"/>
        <end position="110"/>
    </location>
</feature>
<dbReference type="Gene3D" id="1.10.10.10">
    <property type="entry name" value="Winged helix-like DNA-binding domain superfamily/Winged helix DNA-binding domain"/>
    <property type="match status" value="1"/>
</dbReference>
<dbReference type="InterPro" id="IPR036390">
    <property type="entry name" value="WH_DNA-bd_sf"/>
</dbReference>
<dbReference type="AlphaFoldDB" id="A0A850F0P7"/>